<dbReference type="EMBL" id="FNVN01000002">
    <property type="protein sequence ID" value="SEG34687.1"/>
    <property type="molecule type" value="Genomic_DNA"/>
</dbReference>
<keyword evidence="2" id="KW-1185">Reference proteome</keyword>
<gene>
    <name evidence="1" type="ORF">SAMN04488133_1963</name>
</gene>
<reference evidence="1 2" key="1">
    <citation type="submission" date="2016-10" db="EMBL/GenBank/DDBJ databases">
        <authorList>
            <person name="de Groot N.N."/>
        </authorList>
    </citation>
    <scope>NUCLEOTIDE SEQUENCE [LARGE SCALE GENOMIC DNA]</scope>
    <source>
        <strain evidence="1 2">CGMCC 1.10331</strain>
    </source>
</reference>
<sequence>MVSVQKPDSDIDDALSTWCSTYPRRCSRKQVWANDAEKIIDTLVPISGFGPGYVSVYSFPRGHTKSEEIPHIDTLFFDWDIPSDGAYGRPSGPEDADLLAWYADMKPLLAILSDVAEALIAAGKEQYVRFSLSGHKGVHMFLDFPPLRPDLGSQDDYKMGLRTFVSEYIEDLETVLGYSVDEYLDVDSSDLGRLTRLPNTVHEKATRNFGESRYCVAVSPEELVGLTPGEYIRLTQSPRPLPDEALRVPSSTTSTRLSACVDQAAERSSASVGARTFVFERAPTTLSEYERNADESITFHGVTNSVEQILSRRPGMWEYRERKDAFDHGDQSHFFEFAVIIELVLHRVPVDLILRYFEGIPRYDKQFTRSRIAEILAWGADYPVSLRKLKSRSPEFLP</sequence>
<accession>A0A1H5ZGD1</accession>
<proteinExistence type="predicted"/>
<dbReference type="Proteomes" id="UP000236740">
    <property type="component" value="Unassembled WGS sequence"/>
</dbReference>
<dbReference type="RefSeq" id="WP_136361867.1">
    <property type="nucleotide sequence ID" value="NZ_CP031311.1"/>
</dbReference>
<dbReference type="AlphaFoldDB" id="A0A1H5ZGD1"/>
<evidence type="ECO:0000313" key="2">
    <source>
        <dbReference type="Proteomes" id="UP000236740"/>
    </source>
</evidence>
<evidence type="ECO:0000313" key="1">
    <source>
        <dbReference type="EMBL" id="SEG34687.1"/>
    </source>
</evidence>
<dbReference type="GeneID" id="39858602"/>
<dbReference type="OrthoDB" id="203475at2157"/>
<organism evidence="1 2">
    <name type="scientific">Halobellus limi</name>
    <dbReference type="NCBI Taxonomy" id="699433"/>
    <lineage>
        <taxon>Archaea</taxon>
        <taxon>Methanobacteriati</taxon>
        <taxon>Methanobacteriota</taxon>
        <taxon>Stenosarchaea group</taxon>
        <taxon>Halobacteria</taxon>
        <taxon>Halobacteriales</taxon>
        <taxon>Haloferacaceae</taxon>
        <taxon>Halobellus</taxon>
    </lineage>
</organism>
<protein>
    <submittedName>
        <fullName evidence="1">DNA primase large subunit</fullName>
    </submittedName>
</protein>
<name>A0A1H5ZGD1_9EURY</name>